<dbReference type="InterPro" id="IPR001766">
    <property type="entry name" value="Fork_head_dom"/>
</dbReference>
<dbReference type="KEGG" id="ani:ANIA_04521"/>
<evidence type="ECO:0000256" key="2">
    <source>
        <dbReference type="ARBA" id="ARBA00023015"/>
    </source>
</evidence>
<dbReference type="AlphaFoldDB" id="G5EB83"/>
<keyword evidence="2" id="KW-0805">Transcription regulation</keyword>
<feature type="compositionally biased region" description="Polar residues" evidence="7">
    <location>
        <begin position="484"/>
        <end position="493"/>
    </location>
</feature>
<dbReference type="Proteomes" id="UP000000560">
    <property type="component" value="Chromosome III"/>
</dbReference>
<dbReference type="GO" id="GO:0005634">
    <property type="term" value="C:nucleus"/>
    <property type="evidence" value="ECO:0007669"/>
    <property type="project" value="UniProtKB-SubCell"/>
</dbReference>
<dbReference type="GO" id="GO:0000981">
    <property type="term" value="F:DNA-binding transcription factor activity, RNA polymerase II-specific"/>
    <property type="evidence" value="ECO:0000318"/>
    <property type="project" value="GO_Central"/>
</dbReference>
<feature type="domain" description="Fork-head" evidence="8">
    <location>
        <begin position="357"/>
        <end position="449"/>
    </location>
</feature>
<dbReference type="GO" id="GO:0006357">
    <property type="term" value="P:regulation of transcription by RNA polymerase II"/>
    <property type="evidence" value="ECO:0000318"/>
    <property type="project" value="GO_Central"/>
</dbReference>
<evidence type="ECO:0000256" key="6">
    <source>
        <dbReference type="PROSITE-ProRule" id="PRU00089"/>
    </source>
</evidence>
<dbReference type="InterPro" id="IPR036390">
    <property type="entry name" value="WH_DNA-bd_sf"/>
</dbReference>
<dbReference type="InterPro" id="IPR030456">
    <property type="entry name" value="TF_fork_head_CS_2"/>
</dbReference>
<comment type="subcellular location">
    <subcellularLocation>
        <location evidence="1 6">Nucleus</location>
    </subcellularLocation>
</comment>
<dbReference type="Pfam" id="PF00250">
    <property type="entry name" value="Forkhead"/>
    <property type="match status" value="1"/>
</dbReference>
<dbReference type="InParanoid" id="G5EB83"/>
<proteinExistence type="predicted"/>
<dbReference type="PROSITE" id="PS50039">
    <property type="entry name" value="FORK_HEAD_3"/>
    <property type="match status" value="1"/>
</dbReference>
<dbReference type="InterPro" id="IPR036388">
    <property type="entry name" value="WH-like_DNA-bd_sf"/>
</dbReference>
<evidence type="ECO:0000313" key="9">
    <source>
        <dbReference type="EMBL" id="CBF77337.1"/>
    </source>
</evidence>
<feature type="region of interest" description="Disordered" evidence="7">
    <location>
        <begin position="439"/>
        <end position="498"/>
    </location>
</feature>
<evidence type="ECO:0000259" key="8">
    <source>
        <dbReference type="PROSITE" id="PS50039"/>
    </source>
</evidence>
<accession>C8V8A9</accession>
<dbReference type="PANTHER" id="PTHR45881">
    <property type="entry name" value="CHECKPOINT SUPPRESSOR 1-LIKE, ISOFORM A-RELATED"/>
    <property type="match status" value="1"/>
</dbReference>
<dbReference type="GO" id="GO:0000978">
    <property type="term" value="F:RNA polymerase II cis-regulatory region sequence-specific DNA binding"/>
    <property type="evidence" value="ECO:0000318"/>
    <property type="project" value="GO_Central"/>
</dbReference>
<dbReference type="RefSeq" id="XP_662125.1">
    <property type="nucleotide sequence ID" value="XM_657033.2"/>
</dbReference>
<protein>
    <recommendedName>
        <fullName evidence="8">Fork-head domain-containing protein</fullName>
    </recommendedName>
</protein>
<reference evidence="10" key="1">
    <citation type="journal article" date="2005" name="Nature">
        <title>Sequencing of Aspergillus nidulans and comparative analysis with A. fumigatus and A. oryzae.</title>
        <authorList>
            <person name="Galagan J.E."/>
            <person name="Calvo S.E."/>
            <person name="Cuomo C."/>
            <person name="Ma L.J."/>
            <person name="Wortman J.R."/>
            <person name="Batzoglou S."/>
            <person name="Lee S.I."/>
            <person name="Basturkmen M."/>
            <person name="Spevak C.C."/>
            <person name="Clutterbuck J."/>
            <person name="Kapitonov V."/>
            <person name="Jurka J."/>
            <person name="Scazzocchio C."/>
            <person name="Farman M."/>
            <person name="Butler J."/>
            <person name="Purcell S."/>
            <person name="Harris S."/>
            <person name="Braus G.H."/>
            <person name="Draht O."/>
            <person name="Busch S."/>
            <person name="D'Enfert C."/>
            <person name="Bouchier C."/>
            <person name="Goldman G.H."/>
            <person name="Bell-Pedersen D."/>
            <person name="Griffiths-Jones S."/>
            <person name="Doonan J.H."/>
            <person name="Yu J."/>
            <person name="Vienken K."/>
            <person name="Pain A."/>
            <person name="Freitag M."/>
            <person name="Selker E.U."/>
            <person name="Archer D.B."/>
            <person name="Penalva M.A."/>
            <person name="Oakley B.R."/>
            <person name="Momany M."/>
            <person name="Tanaka T."/>
            <person name="Kumagai T."/>
            <person name="Asai K."/>
            <person name="Machida M."/>
            <person name="Nierman W.C."/>
            <person name="Denning D.W."/>
            <person name="Caddick M."/>
            <person name="Hynes M."/>
            <person name="Paoletti M."/>
            <person name="Fischer R."/>
            <person name="Miller B."/>
            <person name="Dyer P."/>
            <person name="Sachs M.S."/>
            <person name="Osmani S.A."/>
            <person name="Birren B.W."/>
        </authorList>
    </citation>
    <scope>NUCLEOTIDE SEQUENCE [LARGE SCALE GENOMIC DNA]</scope>
    <source>
        <strain evidence="10">FGSC A4 / ATCC 38163 / CBS 112.46 / NRRL 194 / M139</strain>
    </source>
</reference>
<evidence type="ECO:0000256" key="3">
    <source>
        <dbReference type="ARBA" id="ARBA00023125"/>
    </source>
</evidence>
<dbReference type="OrthoDB" id="5954824at2759"/>
<dbReference type="HOGENOM" id="CLU_029271_0_0_1"/>
<feature type="region of interest" description="Disordered" evidence="7">
    <location>
        <begin position="289"/>
        <end position="315"/>
    </location>
</feature>
<dbReference type="SUPFAM" id="SSF46785">
    <property type="entry name" value="Winged helix' DNA-binding domain"/>
    <property type="match status" value="1"/>
</dbReference>
<dbReference type="FunFam" id="1.10.10.10:FF:000522">
    <property type="entry name" value="Forkhead domain protein"/>
    <property type="match status" value="1"/>
</dbReference>
<gene>
    <name evidence="9" type="ORF">ANIA_04521</name>
</gene>
<keyword evidence="3 6" id="KW-0238">DNA-binding</keyword>
<dbReference type="GeneID" id="2872320"/>
<feature type="region of interest" description="Disordered" evidence="7">
    <location>
        <begin position="327"/>
        <end position="355"/>
    </location>
</feature>
<sequence>MHRKGDLGGQQVQFQKGLARAVKTESLASTMADPQDVLQVAARFPPCPSYTLNPTRDPASSGNRRDHWPSVSMIAFHDAEMAVCEDNPGAKGLEEPVLFLADCGKKKSRPSFPAVDVCLELQKSAGSLQQKKKELERVCVGSGLVELCGIEWSHVVDMTVREKQEAKSSSNRTTPETPPSLVDQWSESSSSSPEAMLPYQQPWAVEPAMNCSSFQSQSPVEPSPDGLPRIVPSVGGRLLEWPAPLMASSYSSSRQLKPEMRRLPAGKHLPDWAHAKSSEVASFSMYKASHSLPPHSHSSSSSTDPAAATISPTSTSMPYHSLPLSIVSPPGKLEMNRDSAPTANADENEDTNADPPYSQLIYEALSAAPGKKLPLQGIYLWFEKNTAKGKDRSSKGWQNSIRHNLSMNAGFEAVREESTPGKKAVNYWRLTDEAVSNGIQSTTRYRKQANYKKPVTSDPPAPQRQRSGAKGGKATKITARFRSNGLSMNSMSQEEYRRDRACRQNLQQPQSHNPRVTPSQRHLPKSFIYSQYLPRPSPTTTTAAYAPGVMGTTSSTTLPMTATRSPAIEGFNLGNVVGCADAPPCTSATPIFCDMAGPGPDCLVFDTGFMGMDGIHSSFAGSEISTTDLHIGL</sequence>
<dbReference type="OMA" id="IFCDMAG"/>
<accession>G5EB83</accession>
<name>G5EB83_EMENI</name>
<evidence type="ECO:0000256" key="4">
    <source>
        <dbReference type="ARBA" id="ARBA00023163"/>
    </source>
</evidence>
<reference evidence="10" key="2">
    <citation type="journal article" date="2009" name="Fungal Genet. Biol.">
        <title>The 2008 update of the Aspergillus nidulans genome annotation: a community effort.</title>
        <authorList>
            <person name="Wortman J.R."/>
            <person name="Gilsenan J.M."/>
            <person name="Joardar V."/>
            <person name="Deegan J."/>
            <person name="Clutterbuck J."/>
            <person name="Andersen M.R."/>
            <person name="Archer D."/>
            <person name="Bencina M."/>
            <person name="Braus G."/>
            <person name="Coutinho P."/>
            <person name="von Dohren H."/>
            <person name="Doonan J."/>
            <person name="Driessen A.J."/>
            <person name="Durek P."/>
            <person name="Espeso E."/>
            <person name="Fekete E."/>
            <person name="Flipphi M."/>
            <person name="Estrada C.G."/>
            <person name="Geysens S."/>
            <person name="Goldman G."/>
            <person name="de Groot P.W."/>
            <person name="Hansen K."/>
            <person name="Harris S.D."/>
            <person name="Heinekamp T."/>
            <person name="Helmstaedt K."/>
            <person name="Henrissat B."/>
            <person name="Hofmann G."/>
            <person name="Homan T."/>
            <person name="Horio T."/>
            <person name="Horiuchi H."/>
            <person name="James S."/>
            <person name="Jones M."/>
            <person name="Karaffa L."/>
            <person name="Karanyi Z."/>
            <person name="Kato M."/>
            <person name="Keller N."/>
            <person name="Kelly D.E."/>
            <person name="Kiel J.A."/>
            <person name="Kim J.M."/>
            <person name="van der Klei I.J."/>
            <person name="Klis F.M."/>
            <person name="Kovalchuk A."/>
            <person name="Krasevec N."/>
            <person name="Kubicek C.P."/>
            <person name="Liu B."/>
            <person name="Maccabe A."/>
            <person name="Meyer V."/>
            <person name="Mirabito P."/>
            <person name="Miskei M."/>
            <person name="Mos M."/>
            <person name="Mullins J."/>
            <person name="Nelson D.R."/>
            <person name="Nielsen J."/>
            <person name="Oakley B.R."/>
            <person name="Osmani S.A."/>
            <person name="Pakula T."/>
            <person name="Paszewski A."/>
            <person name="Paulsen I."/>
            <person name="Pilsyk S."/>
            <person name="Pocsi I."/>
            <person name="Punt P.J."/>
            <person name="Ram A.F."/>
            <person name="Ren Q."/>
            <person name="Robellet X."/>
            <person name="Robson G."/>
            <person name="Seiboth B."/>
            <person name="van Solingen P."/>
            <person name="Specht T."/>
            <person name="Sun J."/>
            <person name="Taheri-Talesh N."/>
            <person name="Takeshita N."/>
            <person name="Ussery D."/>
            <person name="vanKuyk P.A."/>
            <person name="Visser H."/>
            <person name="van de Vondervoort P.J."/>
            <person name="de Vries R.P."/>
            <person name="Walton J."/>
            <person name="Xiang X."/>
            <person name="Xiong Y."/>
            <person name="Zeng A.P."/>
            <person name="Brandt B.W."/>
            <person name="Cornell M.J."/>
            <person name="van den Hondel C.A."/>
            <person name="Visser J."/>
            <person name="Oliver S.G."/>
            <person name="Turner G."/>
        </authorList>
    </citation>
    <scope>GENOME REANNOTATION</scope>
    <source>
        <strain evidence="10">FGSC A4 / ATCC 38163 / CBS 112.46 / NRRL 194 / M139</strain>
    </source>
</reference>
<dbReference type="eggNOG" id="KOG2294">
    <property type="taxonomic scope" value="Eukaryota"/>
</dbReference>
<dbReference type="PROSITE" id="PS00658">
    <property type="entry name" value="FORK_HEAD_2"/>
    <property type="match status" value="1"/>
</dbReference>
<dbReference type="SMART" id="SM00339">
    <property type="entry name" value="FH"/>
    <property type="match status" value="1"/>
</dbReference>
<evidence type="ECO:0000313" key="10">
    <source>
        <dbReference type="Proteomes" id="UP000000560"/>
    </source>
</evidence>
<evidence type="ECO:0000256" key="7">
    <source>
        <dbReference type="SAM" id="MobiDB-lite"/>
    </source>
</evidence>
<organism evidence="9 10">
    <name type="scientific">Emericella nidulans (strain FGSC A4 / ATCC 38163 / CBS 112.46 / NRRL 194 / M139)</name>
    <name type="common">Aspergillus nidulans</name>
    <dbReference type="NCBI Taxonomy" id="227321"/>
    <lineage>
        <taxon>Eukaryota</taxon>
        <taxon>Fungi</taxon>
        <taxon>Dikarya</taxon>
        <taxon>Ascomycota</taxon>
        <taxon>Pezizomycotina</taxon>
        <taxon>Eurotiomycetes</taxon>
        <taxon>Eurotiomycetidae</taxon>
        <taxon>Eurotiales</taxon>
        <taxon>Aspergillaceae</taxon>
        <taxon>Aspergillus</taxon>
        <taxon>Aspergillus subgen. Nidulantes</taxon>
    </lineage>
</organism>
<dbReference type="Gene3D" id="1.10.10.10">
    <property type="entry name" value="Winged helix-like DNA-binding domain superfamily/Winged helix DNA-binding domain"/>
    <property type="match status" value="1"/>
</dbReference>
<keyword evidence="5 6" id="KW-0539">Nucleus</keyword>
<dbReference type="EMBL" id="BN001303">
    <property type="protein sequence ID" value="CBF77337.1"/>
    <property type="molecule type" value="Genomic_DNA"/>
</dbReference>
<keyword evidence="10" id="KW-1185">Reference proteome</keyword>
<feature type="DNA-binding region" description="Fork-head" evidence="6">
    <location>
        <begin position="357"/>
        <end position="449"/>
    </location>
</feature>
<evidence type="ECO:0000256" key="1">
    <source>
        <dbReference type="ARBA" id="ARBA00004123"/>
    </source>
</evidence>
<dbReference type="PANTHER" id="PTHR45881:SF5">
    <property type="entry name" value="FORK-HEAD DOMAIN-CONTAINING PROTEIN"/>
    <property type="match status" value="1"/>
</dbReference>
<feature type="region of interest" description="Disordered" evidence="7">
    <location>
        <begin position="163"/>
        <end position="196"/>
    </location>
</feature>
<keyword evidence="4" id="KW-0804">Transcription</keyword>
<dbReference type="CDD" id="cd20032">
    <property type="entry name" value="FH_FOXO"/>
    <property type="match status" value="1"/>
</dbReference>
<evidence type="ECO:0000256" key="5">
    <source>
        <dbReference type="ARBA" id="ARBA00023242"/>
    </source>
</evidence>